<dbReference type="PANTHER" id="PTHR21525:SF9">
    <property type="entry name" value="CHANNEL_COLICIN DOMAIN-CONTAINING PROTEIN"/>
    <property type="match status" value="1"/>
</dbReference>
<protein>
    <recommendedName>
        <fullName evidence="3">Glycine zipper domain-containing protein</fullName>
    </recommendedName>
</protein>
<dbReference type="Proteomes" id="UP001057291">
    <property type="component" value="Unassembled WGS sequence"/>
</dbReference>
<reference evidence="1" key="1">
    <citation type="journal article" date="2023" name="Int. J. Syst. Evol. Microbiol.">
        <title>Collibacillus ludicampi gen. nov., sp. nov., a new soil bacterium of the family Alicyclobacillaceae.</title>
        <authorList>
            <person name="Jojima T."/>
            <person name="Ioku Y."/>
            <person name="Fukuta Y."/>
            <person name="Shirasaka N."/>
            <person name="Matsumura Y."/>
            <person name="Mori M."/>
        </authorList>
    </citation>
    <scope>NUCLEOTIDE SEQUENCE</scope>
    <source>
        <strain evidence="1">TP075</strain>
    </source>
</reference>
<comment type="caution">
    <text evidence="1">The sequence shown here is derived from an EMBL/GenBank/DDBJ whole genome shotgun (WGS) entry which is preliminary data.</text>
</comment>
<organism evidence="1 2">
    <name type="scientific">Collibacillus ludicampi</name>
    <dbReference type="NCBI Taxonomy" id="2771369"/>
    <lineage>
        <taxon>Bacteria</taxon>
        <taxon>Bacillati</taxon>
        <taxon>Bacillota</taxon>
        <taxon>Bacilli</taxon>
        <taxon>Bacillales</taxon>
        <taxon>Alicyclobacillaceae</taxon>
        <taxon>Collibacillus</taxon>
    </lineage>
</organism>
<name>A0AAV4LJQ0_9BACL</name>
<accession>A0AAV4LJQ0</accession>
<dbReference type="AlphaFoldDB" id="A0AAV4LJQ0"/>
<dbReference type="RefSeq" id="WP_282200996.1">
    <property type="nucleotide sequence ID" value="NZ_BOQE01000001.1"/>
</dbReference>
<evidence type="ECO:0000313" key="2">
    <source>
        <dbReference type="Proteomes" id="UP001057291"/>
    </source>
</evidence>
<evidence type="ECO:0000313" key="1">
    <source>
        <dbReference type="EMBL" id="GIM48086.1"/>
    </source>
</evidence>
<gene>
    <name evidence="1" type="ORF">DNHGIG_36350</name>
</gene>
<proteinExistence type="predicted"/>
<keyword evidence="2" id="KW-1185">Reference proteome</keyword>
<dbReference type="EMBL" id="BOQE01000001">
    <property type="protein sequence ID" value="GIM48086.1"/>
    <property type="molecule type" value="Genomic_DNA"/>
</dbReference>
<sequence>MFRGGSLWAGILSGGVSQFMNTVALSRGQLNRSDYVRHTTENVTGALGIMAGVEYGAVLGSTLMPGIGTIAGSLIGGIVGDRVGRMVGEKTGNLIVPSRGQANGEIQ</sequence>
<evidence type="ECO:0008006" key="3">
    <source>
        <dbReference type="Google" id="ProtNLM"/>
    </source>
</evidence>
<dbReference type="PANTHER" id="PTHR21525">
    <property type="entry name" value="MOTILE SPERM PROTEIN"/>
    <property type="match status" value="1"/>
</dbReference>